<keyword evidence="1" id="KW-0812">Transmembrane</keyword>
<proteinExistence type="predicted"/>
<dbReference type="AlphaFoldDB" id="A0A3Q7I2V7"/>
<dbReference type="EnsemblPlants" id="Solyc07g018385.1.1">
    <property type="protein sequence ID" value="Solyc07g018385.1.1.1"/>
    <property type="gene ID" value="Solyc07g018385.1"/>
</dbReference>
<accession>A0A3Q7I2V7</accession>
<keyword evidence="1" id="KW-0472">Membrane</keyword>
<dbReference type="PaxDb" id="4081-Solyc00g013100.1.1"/>
<dbReference type="Proteomes" id="UP000004994">
    <property type="component" value="Chromosome 7"/>
</dbReference>
<reference evidence="2" key="1">
    <citation type="journal article" date="2012" name="Nature">
        <title>The tomato genome sequence provides insights into fleshy fruit evolution.</title>
        <authorList>
            <consortium name="Tomato Genome Consortium"/>
        </authorList>
    </citation>
    <scope>NUCLEOTIDE SEQUENCE [LARGE SCALE GENOMIC DNA]</scope>
    <source>
        <strain evidence="2">cv. Heinz 1706</strain>
    </source>
</reference>
<dbReference type="Gramene" id="Solyc07g018385.1.1">
    <property type="protein sequence ID" value="Solyc07g018385.1.1.1"/>
    <property type="gene ID" value="Solyc07g018385.1"/>
</dbReference>
<reference evidence="2" key="2">
    <citation type="submission" date="2019-01" db="UniProtKB">
        <authorList>
            <consortium name="EnsemblPlants"/>
        </authorList>
    </citation>
    <scope>IDENTIFICATION</scope>
    <source>
        <strain evidence="2">cv. Heinz 1706</strain>
    </source>
</reference>
<dbReference type="InParanoid" id="A0A3Q7I2V7"/>
<sequence length="78" mass="9105">MRVRCYHCTLFVAHGLMYTCPLFLTLLVVCQFESIFFMLPKDEKGNRLVPSLRRTNQGLKLVRRAKGEKDQQGFHTLC</sequence>
<evidence type="ECO:0000313" key="2">
    <source>
        <dbReference type="EnsemblPlants" id="Solyc07g018385.1.1.1"/>
    </source>
</evidence>
<protein>
    <submittedName>
        <fullName evidence="2">Uncharacterized protein</fullName>
    </submittedName>
</protein>
<feature type="transmembrane region" description="Helical" evidence="1">
    <location>
        <begin position="16"/>
        <end position="39"/>
    </location>
</feature>
<evidence type="ECO:0000313" key="3">
    <source>
        <dbReference type="Proteomes" id="UP000004994"/>
    </source>
</evidence>
<keyword evidence="3" id="KW-1185">Reference proteome</keyword>
<organism evidence="2">
    <name type="scientific">Solanum lycopersicum</name>
    <name type="common">Tomato</name>
    <name type="synonym">Lycopersicon esculentum</name>
    <dbReference type="NCBI Taxonomy" id="4081"/>
    <lineage>
        <taxon>Eukaryota</taxon>
        <taxon>Viridiplantae</taxon>
        <taxon>Streptophyta</taxon>
        <taxon>Embryophyta</taxon>
        <taxon>Tracheophyta</taxon>
        <taxon>Spermatophyta</taxon>
        <taxon>Magnoliopsida</taxon>
        <taxon>eudicotyledons</taxon>
        <taxon>Gunneridae</taxon>
        <taxon>Pentapetalae</taxon>
        <taxon>asterids</taxon>
        <taxon>lamiids</taxon>
        <taxon>Solanales</taxon>
        <taxon>Solanaceae</taxon>
        <taxon>Solanoideae</taxon>
        <taxon>Solaneae</taxon>
        <taxon>Solanum</taxon>
        <taxon>Solanum subgen. Lycopersicon</taxon>
    </lineage>
</organism>
<name>A0A3Q7I2V7_SOLLC</name>
<keyword evidence="1" id="KW-1133">Transmembrane helix</keyword>
<evidence type="ECO:0000256" key="1">
    <source>
        <dbReference type="SAM" id="Phobius"/>
    </source>
</evidence>